<dbReference type="PANTHER" id="PTHR46211:SF14">
    <property type="entry name" value="GLYCEROPHOSPHODIESTER PHOSPHODIESTERASE"/>
    <property type="match status" value="1"/>
</dbReference>
<keyword evidence="3" id="KW-1185">Reference proteome</keyword>
<dbReference type="GO" id="GO:0008889">
    <property type="term" value="F:glycerophosphodiester phosphodiesterase activity"/>
    <property type="evidence" value="ECO:0007669"/>
    <property type="project" value="UniProtKB-EC"/>
</dbReference>
<reference evidence="2 3" key="1">
    <citation type="submission" date="2018-12" db="EMBL/GenBank/DDBJ databases">
        <authorList>
            <consortium name="Pathogen Informatics"/>
        </authorList>
    </citation>
    <scope>NUCLEOTIDE SEQUENCE [LARGE SCALE GENOMIC DNA]</scope>
    <source>
        <strain evidence="2 3">NCTC13652</strain>
    </source>
</reference>
<dbReference type="RefSeq" id="WP_036982468.1">
    <property type="nucleotide sequence ID" value="NZ_LR134473.1"/>
</dbReference>
<dbReference type="EC" id="3.1.4.46" evidence="2"/>
<dbReference type="PANTHER" id="PTHR46211">
    <property type="entry name" value="GLYCEROPHOSPHORYL DIESTER PHOSPHODIESTERASE"/>
    <property type="match status" value="1"/>
</dbReference>
<dbReference type="Proteomes" id="UP000277858">
    <property type="component" value="Chromosome"/>
</dbReference>
<proteinExistence type="predicted"/>
<protein>
    <submittedName>
        <fullName evidence="2">Glycerophosphoryl diester phosphodiesterase</fullName>
        <ecNumber evidence="2">3.1.4.46</ecNumber>
    </submittedName>
</protein>
<dbReference type="Gene3D" id="3.20.20.190">
    <property type="entry name" value="Phosphatidylinositol (PI) phosphodiesterase"/>
    <property type="match status" value="1"/>
</dbReference>
<dbReference type="EMBL" id="LR134473">
    <property type="protein sequence ID" value="VEI02333.1"/>
    <property type="molecule type" value="Genomic_DNA"/>
</dbReference>
<dbReference type="OrthoDB" id="9758957at2"/>
<keyword evidence="2" id="KW-0378">Hydrolase</keyword>
<dbReference type="AlphaFoldDB" id="A0A448NWI0"/>
<dbReference type="PROSITE" id="PS51704">
    <property type="entry name" value="GP_PDE"/>
    <property type="match status" value="1"/>
</dbReference>
<dbReference type="Pfam" id="PF03009">
    <property type="entry name" value="GDPD"/>
    <property type="match status" value="1"/>
</dbReference>
<accession>A0A448NWI0</accession>
<organism evidence="2 3">
    <name type="scientific">Acidipropionibacterium jensenii</name>
    <dbReference type="NCBI Taxonomy" id="1749"/>
    <lineage>
        <taxon>Bacteria</taxon>
        <taxon>Bacillati</taxon>
        <taxon>Actinomycetota</taxon>
        <taxon>Actinomycetes</taxon>
        <taxon>Propionibacteriales</taxon>
        <taxon>Propionibacteriaceae</taxon>
        <taxon>Acidipropionibacterium</taxon>
    </lineage>
</organism>
<gene>
    <name evidence="2" type="primary">ugpQ_2</name>
    <name evidence="2" type="ORF">NCTC13652_00507</name>
</gene>
<dbReference type="GO" id="GO:0006629">
    <property type="term" value="P:lipid metabolic process"/>
    <property type="evidence" value="ECO:0007669"/>
    <property type="project" value="InterPro"/>
</dbReference>
<evidence type="ECO:0000313" key="3">
    <source>
        <dbReference type="Proteomes" id="UP000277858"/>
    </source>
</evidence>
<dbReference type="SUPFAM" id="SSF51695">
    <property type="entry name" value="PLC-like phosphodiesterases"/>
    <property type="match status" value="1"/>
</dbReference>
<evidence type="ECO:0000259" key="1">
    <source>
        <dbReference type="PROSITE" id="PS51704"/>
    </source>
</evidence>
<evidence type="ECO:0000313" key="2">
    <source>
        <dbReference type="EMBL" id="VEI02333.1"/>
    </source>
</evidence>
<feature type="domain" description="GP-PDE" evidence="1">
    <location>
        <begin position="2"/>
        <end position="241"/>
    </location>
</feature>
<dbReference type="InterPro" id="IPR017946">
    <property type="entry name" value="PLC-like_Pdiesterase_TIM-brl"/>
</dbReference>
<name>A0A448NWI0_9ACTN</name>
<dbReference type="STRING" id="1122997.GCA_000425285_02563"/>
<sequence length="241" mass="26311">MTDVHAHRGLNRQAPENTIAAFEKAYSAGVRWIETDTDVIADGTPIVMHDAATDRTTDRPGSIYDLTSSDLGKLDAGSWFSTEFAGEPVPTLHQLVDFLNGHPMNLNLELKGNQQGGRQAIALVEAAITELNRLDPSIEVIVSSFAPLQLAELSRRTDRFALALLADSRDLRANWRATIELCGATLIHPSTTLATHQAVDEYLAAGLRVNVWTINDLGTANKYRNWGCGVITDIADQMIGF</sequence>
<dbReference type="InterPro" id="IPR030395">
    <property type="entry name" value="GP_PDE_dom"/>
</dbReference>